<gene>
    <name evidence="1" type="ORF">C8P63_10239</name>
</gene>
<sequence>MNRFFFGTAEFLGMQTIPGVLDDLFRLLQRQAKLPRQLFRQVAGHRNSPSFPEAILYDC</sequence>
<accession>A0A2T6C8E0</accession>
<dbReference type="EMBL" id="QBKR01000002">
    <property type="protein sequence ID" value="PTX64546.1"/>
    <property type="molecule type" value="Genomic_DNA"/>
</dbReference>
<dbReference type="AlphaFoldDB" id="A0A2T6C8E0"/>
<evidence type="ECO:0000313" key="2">
    <source>
        <dbReference type="Proteomes" id="UP000244240"/>
    </source>
</evidence>
<protein>
    <submittedName>
        <fullName evidence="1">Uncharacterized protein</fullName>
    </submittedName>
</protein>
<evidence type="ECO:0000313" key="1">
    <source>
        <dbReference type="EMBL" id="PTX64546.1"/>
    </source>
</evidence>
<dbReference type="Proteomes" id="UP000244240">
    <property type="component" value="Unassembled WGS sequence"/>
</dbReference>
<organism evidence="1 2">
    <name type="scientific">Melghirimyces profundicolus</name>
    <dbReference type="NCBI Taxonomy" id="1242148"/>
    <lineage>
        <taxon>Bacteria</taxon>
        <taxon>Bacillati</taxon>
        <taxon>Bacillota</taxon>
        <taxon>Bacilli</taxon>
        <taxon>Bacillales</taxon>
        <taxon>Thermoactinomycetaceae</taxon>
        <taxon>Melghirimyces</taxon>
    </lineage>
</organism>
<name>A0A2T6C8E0_9BACL</name>
<keyword evidence="2" id="KW-1185">Reference proteome</keyword>
<proteinExistence type="predicted"/>
<comment type="caution">
    <text evidence="1">The sequence shown here is derived from an EMBL/GenBank/DDBJ whole genome shotgun (WGS) entry which is preliminary data.</text>
</comment>
<reference evidence="1 2" key="1">
    <citation type="submission" date="2018-04" db="EMBL/GenBank/DDBJ databases">
        <title>Genomic Encyclopedia of Archaeal and Bacterial Type Strains, Phase II (KMG-II): from individual species to whole genera.</title>
        <authorList>
            <person name="Goeker M."/>
        </authorList>
    </citation>
    <scope>NUCLEOTIDE SEQUENCE [LARGE SCALE GENOMIC DNA]</scope>
    <source>
        <strain evidence="1 2">DSM 45787</strain>
    </source>
</reference>